<dbReference type="Proteomes" id="UP000255066">
    <property type="component" value="Unassembled WGS sequence"/>
</dbReference>
<organism evidence="2 4">
    <name type="scientific">Legionella birminghamensis</name>
    <dbReference type="NCBI Taxonomy" id="28083"/>
    <lineage>
        <taxon>Bacteria</taxon>
        <taxon>Pseudomonadati</taxon>
        <taxon>Pseudomonadota</taxon>
        <taxon>Gammaproteobacteria</taxon>
        <taxon>Legionellales</taxon>
        <taxon>Legionellaceae</taxon>
        <taxon>Legionella</taxon>
    </lineage>
</organism>
<reference evidence="1 3" key="1">
    <citation type="submission" date="2015-11" db="EMBL/GenBank/DDBJ databases">
        <title>Genomic analysis of 38 Legionella species identifies large and diverse effector repertoires.</title>
        <authorList>
            <person name="Burstein D."/>
            <person name="Amaro F."/>
            <person name="Zusman T."/>
            <person name="Lifshitz Z."/>
            <person name="Cohen O."/>
            <person name="Gilbert J.A."/>
            <person name="Pupko T."/>
            <person name="Shuman H.A."/>
            <person name="Segal G."/>
        </authorList>
    </citation>
    <scope>NUCLEOTIDE SEQUENCE [LARGE SCALE GENOMIC DNA]</scope>
    <source>
        <strain evidence="1 3">CDC#1407-AL-14</strain>
    </source>
</reference>
<protein>
    <submittedName>
        <fullName evidence="2">Uncharacterized protein</fullName>
    </submittedName>
</protein>
<dbReference type="Proteomes" id="UP000054735">
    <property type="component" value="Unassembled WGS sequence"/>
</dbReference>
<gene>
    <name evidence="1" type="ORF">Lbir_2784</name>
    <name evidence="2" type="ORF">NCTC12437_00878</name>
</gene>
<evidence type="ECO:0000313" key="1">
    <source>
        <dbReference type="EMBL" id="KTC68182.1"/>
    </source>
</evidence>
<dbReference type="OrthoDB" id="5652009at2"/>
<evidence type="ECO:0000313" key="2">
    <source>
        <dbReference type="EMBL" id="STX31108.1"/>
    </source>
</evidence>
<accession>A0A378I7A7</accession>
<name>A0A378I7A7_9GAMM</name>
<sequence length="521" mass="59081">MAKFRNLSGEQLQKKLQRDNVDCNPISTGMFYKIVPVKDKKMPLKSLYKNQTSDLFLAGVNNLRNEHMPRIVDALTKLKTNGILERPPESNTGAALKFHVNINSIANLDEKVLWGLIDLLNKKAKANNNMNFDFKIVNPEEHGNNRFKDTDQLTIYFDAYSSVSDMLALSEDINNYLQANLTENKTPLGPNDKFGFNSFVSVRFDTCRATTGYAVYSFFDNELAKFFEKYQAEPQVLSNLPACAFEAVFNNVIFSKQITDLNFQNGEALSPRDSAIVQNEFVKMLKNPYDYIAGSPKICQEGRDLFSSVQDFSYDFSQLNNTLGVEKHLEIELQRLACLGLPEELVAAKKEEMKLAAEARYNEIKANAGKLNDSQGKFEQSLQEIAMSVKALEKSDPKAAKDANNFYKAVIIKYHEFKKTGDLSEFKNFCQQRIKYYNDSENSNLAGKASWKQILLKILPFLNRLDYFSSKQKQSETTENKSTSIVGMNKFKKALLAFKQESIPAAKEMDSAKVSSELKLN</sequence>
<evidence type="ECO:0000313" key="3">
    <source>
        <dbReference type="Proteomes" id="UP000054735"/>
    </source>
</evidence>
<dbReference type="EMBL" id="LNXT01000048">
    <property type="protein sequence ID" value="KTC68182.1"/>
    <property type="molecule type" value="Genomic_DNA"/>
</dbReference>
<dbReference type="AlphaFoldDB" id="A0A378I7A7"/>
<dbReference type="EMBL" id="UGNW01000001">
    <property type="protein sequence ID" value="STX31108.1"/>
    <property type="molecule type" value="Genomic_DNA"/>
</dbReference>
<reference evidence="2 4" key="2">
    <citation type="submission" date="2018-06" db="EMBL/GenBank/DDBJ databases">
        <authorList>
            <consortium name="Pathogen Informatics"/>
            <person name="Doyle S."/>
        </authorList>
    </citation>
    <scope>NUCLEOTIDE SEQUENCE [LARGE SCALE GENOMIC DNA]</scope>
    <source>
        <strain evidence="2 4">NCTC12437</strain>
    </source>
</reference>
<proteinExistence type="predicted"/>
<dbReference type="RefSeq" id="WP_058524769.1">
    <property type="nucleotide sequence ID" value="NZ_CAAAHV010000004.1"/>
</dbReference>
<evidence type="ECO:0000313" key="4">
    <source>
        <dbReference type="Proteomes" id="UP000255066"/>
    </source>
</evidence>
<keyword evidence="3" id="KW-1185">Reference proteome</keyword>